<dbReference type="Gene3D" id="3.90.780.10">
    <property type="entry name" value="5'-Nucleotidase, C-terminal domain"/>
    <property type="match status" value="1"/>
</dbReference>
<feature type="domain" description="5'-Nucleotidase C-terminal" evidence="4">
    <location>
        <begin position="395"/>
        <end position="535"/>
    </location>
</feature>
<dbReference type="InterPro" id="IPR030998">
    <property type="entry name" value="Thiosulf_SoxB"/>
</dbReference>
<keyword evidence="2" id="KW-0378">Hydrolase</keyword>
<evidence type="ECO:0000313" key="5">
    <source>
        <dbReference type="EMBL" id="MCV3272778.1"/>
    </source>
</evidence>
<keyword evidence="2" id="KW-0547">Nucleotide-binding</keyword>
<gene>
    <name evidence="5" type="primary">soxB</name>
    <name evidence="5" type="ORF">MUB52_15195</name>
</gene>
<dbReference type="Gene3D" id="6.10.140.570">
    <property type="match status" value="1"/>
</dbReference>
<dbReference type="Proteomes" id="UP001208690">
    <property type="component" value="Unassembled WGS sequence"/>
</dbReference>
<dbReference type="PRINTS" id="PR01607">
    <property type="entry name" value="APYRASEFAMLY"/>
</dbReference>
<dbReference type="InterPro" id="IPR006179">
    <property type="entry name" value="5_nucleotidase/apyrase"/>
</dbReference>
<evidence type="ECO:0000256" key="1">
    <source>
        <dbReference type="ARBA" id="ARBA00022729"/>
    </source>
</evidence>
<dbReference type="InterPro" id="IPR008334">
    <property type="entry name" value="5'-Nucleotdase_C"/>
</dbReference>
<comment type="caution">
    <text evidence="5">The sequence shown here is derived from an EMBL/GenBank/DDBJ whole genome shotgun (WGS) entry which is preliminary data.</text>
</comment>
<dbReference type="NCBIfam" id="TIGR04486">
    <property type="entry name" value="thiosulf_SoxB"/>
    <property type="match status" value="1"/>
</dbReference>
<dbReference type="InterPro" id="IPR029052">
    <property type="entry name" value="Metallo-depent_PP-like"/>
</dbReference>
<keyword evidence="1" id="KW-0732">Signal</keyword>
<comment type="similarity">
    <text evidence="2">Belongs to the 5'-nucleotidase family.</text>
</comment>
<reference evidence="5 6" key="1">
    <citation type="submission" date="2022-04" db="EMBL/GenBank/DDBJ databases">
        <title>Roseobacter sp. WL0113 is a bacterium isolated from neritic sediment.</title>
        <authorList>
            <person name="Wang L."/>
            <person name="He W."/>
            <person name="Zhang D.-F."/>
        </authorList>
    </citation>
    <scope>NUCLEOTIDE SEQUENCE [LARGE SCALE GENOMIC DNA]</scope>
    <source>
        <strain evidence="5 6">WL0113</strain>
    </source>
</reference>
<dbReference type="EMBL" id="JALIEB010000010">
    <property type="protein sequence ID" value="MCV3272778.1"/>
    <property type="molecule type" value="Genomic_DNA"/>
</dbReference>
<evidence type="ECO:0000259" key="4">
    <source>
        <dbReference type="Pfam" id="PF02872"/>
    </source>
</evidence>
<sequence length="565" mass="61767">MISRRDFLQVGMAASALLGASGVGNWSRLAAQQALTQEQLLEFDTFGNVSLIHVTDIHAQLKPIYFREPSVNMGVGDNKGAVPHVTGAEFRKLYGIADGSPSHYALSSGDFSALAQAYGRVGGLDRVATVIKAIRADRPDAILLDGGDTWHGSYTCYHTKGQDMVNVMNALQPDAMTFHWEFTLGSDRVAEIVEALPFAALGQNIFDAEWDEPTELFPPYKMFERAGTKIAVIGQAFPYMPIANPRWMFPEYAFGIRDENMQAMVDEVRSQGADCVVVLSHNGFDVDKKMATVVSGIDVILSGHTHDALPEPVLAGETIIVPSGSNGKFVSRVDLDVRDGRMMGYRHKLIPIFADVIEPDPEMAALIDAQRAPFEAQLTEVIGQTEGLLYRRGNFNGTWDDLICDALLSERDAEIALSPGVRWGPSLLPGQDITREDIWNVTSMSYGEAYRTEMTGEFLKVVLEDVADNIFNPDPYYQQGGDMVRTGGIGYRIDVSKPQGDRISDLTLLRSGEAIDPNRSYVVAGWASVNEGTEGPQIWDVVESHIAKQGTVSVQPNTSVEVVGA</sequence>
<dbReference type="SUPFAM" id="SSF56300">
    <property type="entry name" value="Metallo-dependent phosphatases"/>
    <property type="match status" value="1"/>
</dbReference>
<dbReference type="SUPFAM" id="SSF55816">
    <property type="entry name" value="5'-nucleotidase (syn. UDP-sugar hydrolase), C-terminal domain"/>
    <property type="match status" value="1"/>
</dbReference>
<proteinExistence type="inferred from homology"/>
<dbReference type="Pfam" id="PF00149">
    <property type="entry name" value="Metallophos"/>
    <property type="match status" value="1"/>
</dbReference>
<dbReference type="Pfam" id="PF02872">
    <property type="entry name" value="5_nucleotid_C"/>
    <property type="match status" value="1"/>
</dbReference>
<dbReference type="InterPro" id="IPR041829">
    <property type="entry name" value="SoxB_N"/>
</dbReference>
<dbReference type="PANTHER" id="PTHR11575">
    <property type="entry name" value="5'-NUCLEOTIDASE-RELATED"/>
    <property type="match status" value="1"/>
</dbReference>
<dbReference type="PROSITE" id="PS51318">
    <property type="entry name" value="TAT"/>
    <property type="match status" value="1"/>
</dbReference>
<organism evidence="5 6">
    <name type="scientific">Roseobacter sinensis</name>
    <dbReference type="NCBI Taxonomy" id="2931391"/>
    <lineage>
        <taxon>Bacteria</taxon>
        <taxon>Pseudomonadati</taxon>
        <taxon>Pseudomonadota</taxon>
        <taxon>Alphaproteobacteria</taxon>
        <taxon>Rhodobacterales</taxon>
        <taxon>Roseobacteraceae</taxon>
        <taxon>Roseobacter</taxon>
    </lineage>
</organism>
<evidence type="ECO:0000313" key="6">
    <source>
        <dbReference type="Proteomes" id="UP001208690"/>
    </source>
</evidence>
<dbReference type="RefSeq" id="WP_263845097.1">
    <property type="nucleotide sequence ID" value="NZ_JALIEB010000010.1"/>
</dbReference>
<evidence type="ECO:0000259" key="3">
    <source>
        <dbReference type="Pfam" id="PF00149"/>
    </source>
</evidence>
<keyword evidence="6" id="KW-1185">Reference proteome</keyword>
<protein>
    <submittedName>
        <fullName evidence="5">Thiosulfohydrolase SoxB</fullName>
    </submittedName>
</protein>
<dbReference type="InterPro" id="IPR006311">
    <property type="entry name" value="TAT_signal"/>
</dbReference>
<accession>A0ABT3BGT1</accession>
<dbReference type="InterPro" id="IPR004843">
    <property type="entry name" value="Calcineurin-like_PHP"/>
</dbReference>
<dbReference type="CDD" id="cd07411">
    <property type="entry name" value="MPP_SoxB_N"/>
    <property type="match status" value="1"/>
</dbReference>
<feature type="domain" description="Calcineurin-like phosphoesterase" evidence="3">
    <location>
        <begin position="51"/>
        <end position="307"/>
    </location>
</feature>
<dbReference type="PANTHER" id="PTHR11575:SF42">
    <property type="entry name" value="SULFUR OXIDATION PROTEIN SOXB"/>
    <property type="match status" value="1"/>
</dbReference>
<name>A0ABT3BGT1_9RHOB</name>
<evidence type="ECO:0000256" key="2">
    <source>
        <dbReference type="RuleBase" id="RU362119"/>
    </source>
</evidence>
<dbReference type="InterPro" id="IPR036907">
    <property type="entry name" value="5'-Nucleotdase_C_sf"/>
</dbReference>
<dbReference type="Gene3D" id="3.60.21.10">
    <property type="match status" value="1"/>
</dbReference>